<dbReference type="InterPro" id="IPR000847">
    <property type="entry name" value="LysR_HTH_N"/>
</dbReference>
<protein>
    <submittedName>
        <fullName evidence="6">DNA-binding transcriptional LysR family regulator</fullName>
    </submittedName>
</protein>
<dbReference type="EMBL" id="JACHJI010000005">
    <property type="protein sequence ID" value="MBB4899281.1"/>
    <property type="molecule type" value="Genomic_DNA"/>
</dbReference>
<evidence type="ECO:0000313" key="7">
    <source>
        <dbReference type="Proteomes" id="UP000579523"/>
    </source>
</evidence>
<dbReference type="SUPFAM" id="SSF46785">
    <property type="entry name" value="Winged helix' DNA-binding domain"/>
    <property type="match status" value="1"/>
</dbReference>
<evidence type="ECO:0000259" key="5">
    <source>
        <dbReference type="PROSITE" id="PS50931"/>
    </source>
</evidence>
<keyword evidence="4" id="KW-0804">Transcription</keyword>
<dbReference type="Pfam" id="PF00126">
    <property type="entry name" value="HTH_1"/>
    <property type="match status" value="1"/>
</dbReference>
<dbReference type="GO" id="GO:0003700">
    <property type="term" value="F:DNA-binding transcription factor activity"/>
    <property type="evidence" value="ECO:0007669"/>
    <property type="project" value="InterPro"/>
</dbReference>
<dbReference type="InterPro" id="IPR005119">
    <property type="entry name" value="LysR_subst-bd"/>
</dbReference>
<dbReference type="Proteomes" id="UP000579523">
    <property type="component" value="Unassembled WGS sequence"/>
</dbReference>
<dbReference type="SUPFAM" id="SSF53850">
    <property type="entry name" value="Periplasmic binding protein-like II"/>
    <property type="match status" value="1"/>
</dbReference>
<keyword evidence="7" id="KW-1185">Reference proteome</keyword>
<dbReference type="Pfam" id="PF03466">
    <property type="entry name" value="LysR_substrate"/>
    <property type="match status" value="1"/>
</dbReference>
<dbReference type="PANTHER" id="PTHR30346">
    <property type="entry name" value="TRANSCRIPTIONAL DUAL REGULATOR HCAR-RELATED"/>
    <property type="match status" value="1"/>
</dbReference>
<dbReference type="PANTHER" id="PTHR30346:SF28">
    <property type="entry name" value="HTH-TYPE TRANSCRIPTIONAL REGULATOR CYNR"/>
    <property type="match status" value="1"/>
</dbReference>
<keyword evidence="3 6" id="KW-0238">DNA-binding</keyword>
<dbReference type="Gene3D" id="3.40.190.10">
    <property type="entry name" value="Periplasmic binding protein-like II"/>
    <property type="match status" value="2"/>
</dbReference>
<gene>
    <name evidence="6" type="ORF">FHS37_003341</name>
</gene>
<evidence type="ECO:0000313" key="6">
    <source>
        <dbReference type="EMBL" id="MBB4899281.1"/>
    </source>
</evidence>
<dbReference type="PROSITE" id="PS50931">
    <property type="entry name" value="HTH_LYSR"/>
    <property type="match status" value="1"/>
</dbReference>
<feature type="domain" description="HTH lysR-type" evidence="5">
    <location>
        <begin position="14"/>
        <end position="66"/>
    </location>
</feature>
<name>A0A7W7M0U0_9ACTN</name>
<evidence type="ECO:0000256" key="1">
    <source>
        <dbReference type="ARBA" id="ARBA00009437"/>
    </source>
</evidence>
<evidence type="ECO:0000256" key="3">
    <source>
        <dbReference type="ARBA" id="ARBA00023125"/>
    </source>
</evidence>
<comment type="caution">
    <text evidence="6">The sequence shown here is derived from an EMBL/GenBank/DDBJ whole genome shotgun (WGS) entry which is preliminary data.</text>
</comment>
<accession>A0A7W7M0U0</accession>
<dbReference type="Gene3D" id="1.10.10.10">
    <property type="entry name" value="Winged helix-like DNA-binding domain superfamily/Winged helix DNA-binding domain"/>
    <property type="match status" value="1"/>
</dbReference>
<dbReference type="GO" id="GO:0003677">
    <property type="term" value="F:DNA binding"/>
    <property type="evidence" value="ECO:0007669"/>
    <property type="project" value="UniProtKB-KW"/>
</dbReference>
<dbReference type="AlphaFoldDB" id="A0A7W7M0U0"/>
<proteinExistence type="inferred from homology"/>
<dbReference type="InterPro" id="IPR036388">
    <property type="entry name" value="WH-like_DNA-bd_sf"/>
</dbReference>
<evidence type="ECO:0000256" key="4">
    <source>
        <dbReference type="ARBA" id="ARBA00023163"/>
    </source>
</evidence>
<evidence type="ECO:0000256" key="2">
    <source>
        <dbReference type="ARBA" id="ARBA00023015"/>
    </source>
</evidence>
<dbReference type="InterPro" id="IPR036390">
    <property type="entry name" value="WH_DNA-bd_sf"/>
</dbReference>
<reference evidence="6 7" key="1">
    <citation type="submission" date="2020-08" db="EMBL/GenBank/DDBJ databases">
        <title>Genomic Encyclopedia of Type Strains, Phase III (KMG-III): the genomes of soil and plant-associated and newly described type strains.</title>
        <authorList>
            <person name="Whitman W."/>
        </authorList>
    </citation>
    <scope>NUCLEOTIDE SEQUENCE [LARGE SCALE GENOMIC DNA]</scope>
    <source>
        <strain evidence="6 7">CECT 3273</strain>
    </source>
</reference>
<comment type="similarity">
    <text evidence="1">Belongs to the LysR transcriptional regulatory family.</text>
</comment>
<sequence>MARTTDSGLAPHELRVLVAVADTGGFSAAAGTLGLTQSAVSHSIRGSERKIGAVLFERGRAGARPTPAGEKAVAYARRILRLLDILTAEARGAVRSDVPEGPLRIVAFRSAALHLLSPVLQRLRARHPGVEPQVRIVREVGRGSAGEVSDGKADIAIATLGGSVPLPPGLVANGLFEEPYALVHAAGHGAPRSLPLVDWAENCSSYTRDWWAAQEWIPKATVEAEDDGAVLSLVSGGHGMAIMPALSLVGAPDSVGVVDLGPERPTRQVGYVTTSQLAGTAVVRAFVRELRATPPPGVSFPRNR</sequence>
<organism evidence="6 7">
    <name type="scientific">Streptomyces griseomycini</name>
    <dbReference type="NCBI Taxonomy" id="66895"/>
    <lineage>
        <taxon>Bacteria</taxon>
        <taxon>Bacillati</taxon>
        <taxon>Actinomycetota</taxon>
        <taxon>Actinomycetes</taxon>
        <taxon>Kitasatosporales</taxon>
        <taxon>Streptomycetaceae</taxon>
        <taxon>Streptomyces</taxon>
    </lineage>
</organism>
<dbReference type="GO" id="GO:0032993">
    <property type="term" value="C:protein-DNA complex"/>
    <property type="evidence" value="ECO:0007669"/>
    <property type="project" value="TreeGrafter"/>
</dbReference>
<dbReference type="RefSeq" id="WP_184821816.1">
    <property type="nucleotide sequence ID" value="NZ_BMTK01000014.1"/>
</dbReference>
<dbReference type="CDD" id="cd05466">
    <property type="entry name" value="PBP2_LTTR_substrate"/>
    <property type="match status" value="1"/>
</dbReference>
<keyword evidence="2" id="KW-0805">Transcription regulation</keyword>